<name>A0AB74VGI4_CLOBE</name>
<dbReference type="SMART" id="SM00530">
    <property type="entry name" value="HTH_XRE"/>
    <property type="match status" value="1"/>
</dbReference>
<evidence type="ECO:0000313" key="2">
    <source>
        <dbReference type="EMBL" id="QUN35633.1"/>
    </source>
</evidence>
<dbReference type="AlphaFoldDB" id="A0AB74VGI4"/>
<dbReference type="Gene3D" id="1.10.260.40">
    <property type="entry name" value="lambda repressor-like DNA-binding domains"/>
    <property type="match status" value="1"/>
</dbReference>
<proteinExistence type="predicted"/>
<dbReference type="InterPro" id="IPR001387">
    <property type="entry name" value="Cro/C1-type_HTH"/>
</dbReference>
<dbReference type="Proteomes" id="UP000679373">
    <property type="component" value="Chromosome"/>
</dbReference>
<evidence type="ECO:0000313" key="3">
    <source>
        <dbReference type="Proteomes" id="UP000679373"/>
    </source>
</evidence>
<evidence type="ECO:0000259" key="1">
    <source>
        <dbReference type="PROSITE" id="PS50943"/>
    </source>
</evidence>
<dbReference type="PROSITE" id="PS50943">
    <property type="entry name" value="HTH_CROC1"/>
    <property type="match status" value="1"/>
</dbReference>
<dbReference type="GO" id="GO:0003677">
    <property type="term" value="F:DNA binding"/>
    <property type="evidence" value="ECO:0007669"/>
    <property type="project" value="InterPro"/>
</dbReference>
<dbReference type="GeneID" id="66343257"/>
<dbReference type="SUPFAM" id="SSF47413">
    <property type="entry name" value="lambda repressor-like DNA-binding domains"/>
    <property type="match status" value="1"/>
</dbReference>
<organism evidence="2 3">
    <name type="scientific">Clostridium beijerinckii</name>
    <name type="common">Clostridium MP</name>
    <dbReference type="NCBI Taxonomy" id="1520"/>
    <lineage>
        <taxon>Bacteria</taxon>
        <taxon>Bacillati</taxon>
        <taxon>Bacillota</taxon>
        <taxon>Clostridia</taxon>
        <taxon>Eubacteriales</taxon>
        <taxon>Clostridiaceae</taxon>
        <taxon>Clostridium</taxon>
    </lineage>
</organism>
<keyword evidence="3" id="KW-1185">Reference proteome</keyword>
<dbReference type="Pfam" id="PF01381">
    <property type="entry name" value="HTH_3"/>
    <property type="match status" value="1"/>
</dbReference>
<feature type="domain" description="HTH cro/C1-type" evidence="1">
    <location>
        <begin position="3"/>
        <end position="58"/>
    </location>
</feature>
<accession>A0AB74VGI4</accession>
<gene>
    <name evidence="2" type="ORF">KEC93_02000</name>
</gene>
<dbReference type="EMBL" id="CP073653">
    <property type="protein sequence ID" value="QUN35633.1"/>
    <property type="molecule type" value="Genomic_DNA"/>
</dbReference>
<dbReference type="InterPro" id="IPR010982">
    <property type="entry name" value="Lambda_DNA-bd_dom_sf"/>
</dbReference>
<dbReference type="CDD" id="cd00093">
    <property type="entry name" value="HTH_XRE"/>
    <property type="match status" value="1"/>
</dbReference>
<protein>
    <submittedName>
        <fullName evidence="2">Helix-turn-helix transcriptional regulator</fullName>
    </submittedName>
</protein>
<reference evidence="2" key="1">
    <citation type="submission" date="2021-04" db="EMBL/GenBank/DDBJ databases">
        <title>Complete genome sequence of the type strain Clostridium beijerinckii NRRL B-598.</title>
        <authorList>
            <person name="Sedlar K."/>
            <person name="Branska B."/>
            <person name="Bezdicek M."/>
            <person name="Nykrynova M."/>
            <person name="Lengerova M."/>
            <person name="Skutkova H."/>
            <person name="Patakova P."/>
        </authorList>
    </citation>
    <scope>NUCLEOTIDE SEQUENCE</scope>
    <source>
        <strain evidence="2">DSM 791</strain>
    </source>
</reference>
<sequence>MNLKLFRTRKKWSQCDLSSKSGVCTSVISKIENGHIDTVQVGLLKKLALALDIEVSYLL</sequence>
<dbReference type="RefSeq" id="WP_077868536.1">
    <property type="nucleotide sequence ID" value="NZ_BKAK01000122.1"/>
</dbReference>